<dbReference type="EMBL" id="VCPD01000004">
    <property type="protein sequence ID" value="TMV07001.1"/>
    <property type="molecule type" value="Genomic_DNA"/>
</dbReference>
<evidence type="ECO:0000313" key="11">
    <source>
        <dbReference type="Proteomes" id="UP001193035"/>
    </source>
</evidence>
<evidence type="ECO:0000256" key="1">
    <source>
        <dbReference type="ARBA" id="ARBA00004651"/>
    </source>
</evidence>
<feature type="transmembrane region" description="Helical" evidence="8">
    <location>
        <begin position="337"/>
        <end position="359"/>
    </location>
</feature>
<keyword evidence="7 8" id="KW-0472">Membrane</keyword>
<evidence type="ECO:0000256" key="7">
    <source>
        <dbReference type="ARBA" id="ARBA00023136"/>
    </source>
</evidence>
<evidence type="ECO:0000313" key="10">
    <source>
        <dbReference type="EMBL" id="TMV07001.1"/>
    </source>
</evidence>
<keyword evidence="5 8" id="KW-0812">Transmembrane</keyword>
<keyword evidence="3" id="KW-0328">Glycosyltransferase</keyword>
<gene>
    <name evidence="10" type="ORF">FGK63_12865</name>
</gene>
<keyword evidence="4" id="KW-0808">Transferase</keyword>
<comment type="subcellular location">
    <subcellularLocation>
        <location evidence="1">Cell membrane</location>
        <topology evidence="1">Multi-pass membrane protein</topology>
    </subcellularLocation>
</comment>
<dbReference type="InterPro" id="IPR050297">
    <property type="entry name" value="LipidA_mod_glycosyltrf_83"/>
</dbReference>
<evidence type="ECO:0000256" key="6">
    <source>
        <dbReference type="ARBA" id="ARBA00022989"/>
    </source>
</evidence>
<evidence type="ECO:0000256" key="5">
    <source>
        <dbReference type="ARBA" id="ARBA00022692"/>
    </source>
</evidence>
<feature type="transmembrane region" description="Helical" evidence="8">
    <location>
        <begin position="45"/>
        <end position="65"/>
    </location>
</feature>
<feature type="transmembrane region" description="Helical" evidence="8">
    <location>
        <begin position="366"/>
        <end position="386"/>
    </location>
</feature>
<feature type="transmembrane region" description="Helical" evidence="8">
    <location>
        <begin position="206"/>
        <end position="223"/>
    </location>
</feature>
<evidence type="ECO:0000256" key="8">
    <source>
        <dbReference type="SAM" id="Phobius"/>
    </source>
</evidence>
<evidence type="ECO:0000259" key="9">
    <source>
        <dbReference type="Pfam" id="PF13231"/>
    </source>
</evidence>
<feature type="transmembrane region" description="Helical" evidence="8">
    <location>
        <begin position="392"/>
        <end position="415"/>
    </location>
</feature>
<reference evidence="10 11" key="1">
    <citation type="submission" date="2019-05" db="EMBL/GenBank/DDBJ databases">
        <title>Ruegeria sp. nov., isolated from tidal flat.</title>
        <authorList>
            <person name="Kim W."/>
        </authorList>
    </citation>
    <scope>NUCLEOTIDE SEQUENCE [LARGE SCALE GENOMIC DNA]</scope>
    <source>
        <strain evidence="10 11">CAU 1488</strain>
    </source>
</reference>
<sequence>MNGLSFNIIAGLILLAVGLVLPSSALVQGLRGSGAVGEPALVQGAWLFKAGLVTFGAYLLALRLLPVRQPPVHIRPEISEASPVQTAIFIALLVCATALRLHDLDVGIWYDEMLTSVYYMPMTVGQIVSTYHDANNHVLFSVLARLSLSVFGDSVWAFRLPAVLFGIGGVAALYYLARRVSGTNESLFAAALLTFSYHHIWFSQNARGYTALLFFSILSSAWLLDAIRHGSPRKWGLYCLAVVLGAFTHPTMGLMALAQFMIWGATLFGRTAQRAPCPWNGLFCGFIPVGLLTFQAYALVLPSMVGGALLNSGLQGRDNEWTNPLWAFAELVSSLRIGFASGGVVLVAGAVFAIGLLDFIRKRPAVASLFLIPVVVGFTVMTSIGYTLFPRFFFFAFGFAIIIVIRGATVTGRFLERFLPLPASAAGWLPALLCAGIVSASVLSLRHVYLPKQNYAAAIELIERETQPGDTVLTVGIAGFPFNAYYGKEWPTIETVEELERLGSETGRTWLIYTMPVHAKTTYPEILARIDKDFTVVDRFHGSLGGGDVVVCRENIDRGARAGTGRLVSKGSE</sequence>
<feature type="transmembrane region" description="Helical" evidence="8">
    <location>
        <begin position="86"/>
        <end position="110"/>
    </location>
</feature>
<dbReference type="RefSeq" id="WP_138842841.1">
    <property type="nucleotide sequence ID" value="NZ_VCPD01000004.1"/>
</dbReference>
<dbReference type="PANTHER" id="PTHR33908">
    <property type="entry name" value="MANNOSYLTRANSFERASE YKCB-RELATED"/>
    <property type="match status" value="1"/>
</dbReference>
<feature type="transmembrane region" description="Helical" evidence="8">
    <location>
        <begin position="235"/>
        <end position="258"/>
    </location>
</feature>
<dbReference type="PANTHER" id="PTHR33908:SF11">
    <property type="entry name" value="MEMBRANE PROTEIN"/>
    <property type="match status" value="1"/>
</dbReference>
<feature type="transmembrane region" description="Helical" evidence="8">
    <location>
        <begin position="427"/>
        <end position="445"/>
    </location>
</feature>
<dbReference type="InterPro" id="IPR038731">
    <property type="entry name" value="RgtA/B/C-like"/>
</dbReference>
<name>A0ABY2WW71_9RHOB</name>
<keyword evidence="11" id="KW-1185">Reference proteome</keyword>
<comment type="caution">
    <text evidence="10">The sequence shown here is derived from an EMBL/GenBank/DDBJ whole genome shotgun (WGS) entry which is preliminary data.</text>
</comment>
<dbReference type="Proteomes" id="UP001193035">
    <property type="component" value="Unassembled WGS sequence"/>
</dbReference>
<accession>A0ABY2WW71</accession>
<dbReference type="Pfam" id="PF13231">
    <property type="entry name" value="PMT_2"/>
    <property type="match status" value="1"/>
</dbReference>
<feature type="domain" description="Glycosyltransferase RgtA/B/C/D-like" evidence="9">
    <location>
        <begin position="140"/>
        <end position="287"/>
    </location>
</feature>
<keyword evidence="2" id="KW-1003">Cell membrane</keyword>
<feature type="transmembrane region" description="Helical" evidence="8">
    <location>
        <begin position="279"/>
        <end position="300"/>
    </location>
</feature>
<protein>
    <recommendedName>
        <fullName evidence="9">Glycosyltransferase RgtA/B/C/D-like domain-containing protein</fullName>
    </recommendedName>
</protein>
<evidence type="ECO:0000256" key="2">
    <source>
        <dbReference type="ARBA" id="ARBA00022475"/>
    </source>
</evidence>
<evidence type="ECO:0000256" key="3">
    <source>
        <dbReference type="ARBA" id="ARBA00022676"/>
    </source>
</evidence>
<evidence type="ECO:0000256" key="4">
    <source>
        <dbReference type="ARBA" id="ARBA00022679"/>
    </source>
</evidence>
<organism evidence="10 11">
    <name type="scientific">Ruegeria sediminis</name>
    <dbReference type="NCBI Taxonomy" id="2583820"/>
    <lineage>
        <taxon>Bacteria</taxon>
        <taxon>Pseudomonadati</taxon>
        <taxon>Pseudomonadota</taxon>
        <taxon>Alphaproteobacteria</taxon>
        <taxon>Rhodobacterales</taxon>
        <taxon>Roseobacteraceae</taxon>
        <taxon>Ruegeria</taxon>
    </lineage>
</organism>
<keyword evidence="6 8" id="KW-1133">Transmembrane helix</keyword>
<feature type="transmembrane region" description="Helical" evidence="8">
    <location>
        <begin position="156"/>
        <end position="177"/>
    </location>
</feature>
<proteinExistence type="predicted"/>